<evidence type="ECO:0000313" key="3">
    <source>
        <dbReference type="Proteomes" id="UP000011885"/>
    </source>
</evidence>
<feature type="region of interest" description="Disordered" evidence="1">
    <location>
        <begin position="318"/>
        <end position="337"/>
    </location>
</feature>
<dbReference type="InterPro" id="IPR036388">
    <property type="entry name" value="WH-like_DNA-bd_sf"/>
</dbReference>
<dbReference type="OrthoDB" id="263898at2"/>
<dbReference type="RefSeq" id="WP_008673878.1">
    <property type="nucleotide sequence ID" value="NZ_ANOH01000039.1"/>
</dbReference>
<dbReference type="Proteomes" id="UP000011885">
    <property type="component" value="Unassembled WGS sequence"/>
</dbReference>
<dbReference type="EMBL" id="ANOH01000039">
    <property type="protein sequence ID" value="EMI58132.1"/>
    <property type="molecule type" value="Genomic_DNA"/>
</dbReference>
<dbReference type="AlphaFoldDB" id="M5U9M1"/>
<sequence length="337" mass="37816">MKEKRQLDLLNDLPRGEQLKLLRAVRFETYRNGNEDGVKADKQKALLRLIDDHDGDGQGCFASQDTLAKEIGCSVSTVGRAVEALVSQGLITKERDDRTGANRHRIIWSELKLRCDKHAQRTAMVTDANRHGDGSRTVMVMDAVGHDDVSQSVTVTDALCHDDGQNETETQQLNATTTATDENEWLLLRRRLRDLGMKAAAQATNAARQRGLSLEYIDELIREATKRKRPQDEPYGVSHLCNWLTGKTFPPIDEADAMRIRDERRHHDREAAEAIRQRIASEPKLKDATDEVKAGWVGRLLARDGLDTEATDDERAAATKLDEFDQKQQGKRLGVAS</sequence>
<evidence type="ECO:0000313" key="2">
    <source>
        <dbReference type="EMBL" id="EMI58132.1"/>
    </source>
</evidence>
<organism evidence="2 3">
    <name type="scientific">Rhodopirellula sallentina SM41</name>
    <dbReference type="NCBI Taxonomy" id="1263870"/>
    <lineage>
        <taxon>Bacteria</taxon>
        <taxon>Pseudomonadati</taxon>
        <taxon>Planctomycetota</taxon>
        <taxon>Planctomycetia</taxon>
        <taxon>Pirellulales</taxon>
        <taxon>Pirellulaceae</taxon>
        <taxon>Rhodopirellula</taxon>
    </lineage>
</organism>
<dbReference type="SUPFAM" id="SSF46785">
    <property type="entry name" value="Winged helix' DNA-binding domain"/>
    <property type="match status" value="1"/>
</dbReference>
<name>M5U9M1_9BACT</name>
<dbReference type="Pfam" id="PF13730">
    <property type="entry name" value="HTH_36"/>
    <property type="match status" value="1"/>
</dbReference>
<accession>M5U9M1</accession>
<dbReference type="InterPro" id="IPR036390">
    <property type="entry name" value="WH_DNA-bd_sf"/>
</dbReference>
<gene>
    <name evidence="2" type="ORF">RSSM_00412</name>
</gene>
<keyword evidence="3" id="KW-1185">Reference proteome</keyword>
<protein>
    <submittedName>
        <fullName evidence="2">Uncharacterized protein</fullName>
    </submittedName>
</protein>
<reference evidence="2 3" key="1">
    <citation type="journal article" date="2013" name="Mar. Genomics">
        <title>Expression of sulfatases in Rhodopirellula baltica and the diversity of sulfatases in the genus Rhodopirellula.</title>
        <authorList>
            <person name="Wegner C.E."/>
            <person name="Richter-Heitmann T."/>
            <person name="Klindworth A."/>
            <person name="Klockow C."/>
            <person name="Richter M."/>
            <person name="Achstetter T."/>
            <person name="Glockner F.O."/>
            <person name="Harder J."/>
        </authorList>
    </citation>
    <scope>NUCLEOTIDE SEQUENCE [LARGE SCALE GENOMIC DNA]</scope>
    <source>
        <strain evidence="2 3">SM41</strain>
    </source>
</reference>
<feature type="compositionally biased region" description="Basic and acidic residues" evidence="1">
    <location>
        <begin position="318"/>
        <end position="328"/>
    </location>
</feature>
<dbReference type="PATRIC" id="fig|1263870.3.peg.448"/>
<dbReference type="Gene3D" id="1.10.10.10">
    <property type="entry name" value="Winged helix-like DNA-binding domain superfamily/Winged helix DNA-binding domain"/>
    <property type="match status" value="1"/>
</dbReference>
<comment type="caution">
    <text evidence="2">The sequence shown here is derived from an EMBL/GenBank/DDBJ whole genome shotgun (WGS) entry which is preliminary data.</text>
</comment>
<proteinExistence type="predicted"/>
<evidence type="ECO:0000256" key="1">
    <source>
        <dbReference type="SAM" id="MobiDB-lite"/>
    </source>
</evidence>